<accession>L0B0S6</accession>
<proteinExistence type="predicted"/>
<dbReference type="AlphaFoldDB" id="L0B0S6"/>
<keyword evidence="3" id="KW-1185">Reference proteome</keyword>
<dbReference type="OrthoDB" id="365892at2759"/>
<gene>
    <name evidence="2" type="ORF">BEWA_005260</name>
</gene>
<sequence length="685" mass="77949">MYNSGNAATFRDPTWTGQSTVRRYCIEPTSTIRQIQSDPLVQENSDVLKLYVVSRCNYSSYDKSFLIPQPLSYLSETDAILNTNENVVNDIFDDGVSSSDDDLFNNVALDKQTTNTHHSVVDENDFSGIDSPESLLGTLESNENIRELKLSDQSYDNIFDPGPFSDDFEDDNLEDIVHTSLKPRESEKLGISDRKKSTRESKAENKATRNHTTSPDSSEKPIHNAIETSKLNLHSISGGKLSQTPFRNTFKLTSGGTGAYEISKHFKKSKSQSSKLNTNDSFQSIANSNDILYKNISNSDRTRENEFKHDDYHDINDFESDGDYDPVRIPPSIANMGKKISKIKKNVSSADLLNTWYLTHESHSKFDINWKDFKEYSNMQHNTRYPKRTRLPPVCHWDASNGSKNTVCIYKTKESDRPLYESIPEVSLVISEGNGNMKMQIVEESRTPEYTNKNQMGKALPITDYSEKLRQNLKRGVSSNRRVEDTVLGNIRKRSKKLRKVHKPDLSVDEALDILKNAPDDHSKNGKYRTDKTHLLQEEMRNMNNLKPNKAKEAPIRTTDSINVLDADSTTEYDGQLISYKSIYKPDDVEAQIHDGNIFKLMIMAQFRTSIIVIPGGNSVNFGNVNSNLIFGYLFSGENIKIKGLESYNIVNEKDFFYLPMYNEWSIENNSKTHDAVMFLSFVNV</sequence>
<evidence type="ECO:0000313" key="3">
    <source>
        <dbReference type="Proteomes" id="UP000031512"/>
    </source>
</evidence>
<dbReference type="Proteomes" id="UP000031512">
    <property type="component" value="Chromosome 3"/>
</dbReference>
<dbReference type="VEuPathDB" id="PiroplasmaDB:BEWA_005260"/>
<protein>
    <submittedName>
        <fullName evidence="2">Uncharacterized protein</fullName>
    </submittedName>
</protein>
<organism evidence="2 3">
    <name type="scientific">Theileria equi strain WA</name>
    <dbReference type="NCBI Taxonomy" id="1537102"/>
    <lineage>
        <taxon>Eukaryota</taxon>
        <taxon>Sar</taxon>
        <taxon>Alveolata</taxon>
        <taxon>Apicomplexa</taxon>
        <taxon>Aconoidasida</taxon>
        <taxon>Piroplasmida</taxon>
        <taxon>Theileriidae</taxon>
        <taxon>Theileria</taxon>
    </lineage>
</organism>
<dbReference type="EMBL" id="CP001670">
    <property type="protein sequence ID" value="AFZ81118.1"/>
    <property type="molecule type" value="Genomic_DNA"/>
</dbReference>
<feature type="compositionally biased region" description="Basic and acidic residues" evidence="1">
    <location>
        <begin position="182"/>
        <end position="207"/>
    </location>
</feature>
<dbReference type="eggNOG" id="ENOG502QX8F">
    <property type="taxonomic scope" value="Eukaryota"/>
</dbReference>
<evidence type="ECO:0000313" key="2">
    <source>
        <dbReference type="EMBL" id="AFZ81118.1"/>
    </source>
</evidence>
<feature type="region of interest" description="Disordered" evidence="1">
    <location>
        <begin position="178"/>
        <end position="222"/>
    </location>
</feature>
<dbReference type="STRING" id="1537102.L0B0S6"/>
<dbReference type="RefSeq" id="XP_004830784.1">
    <property type="nucleotide sequence ID" value="XM_004830727.1"/>
</dbReference>
<dbReference type="GeneID" id="15805503"/>
<evidence type="ECO:0000256" key="1">
    <source>
        <dbReference type="SAM" id="MobiDB-lite"/>
    </source>
</evidence>
<dbReference type="KEGG" id="beq:BEWA_005260"/>
<name>L0B0S6_THEEQ</name>
<reference evidence="2 3" key="1">
    <citation type="journal article" date="2012" name="BMC Genomics">
        <title>Comparative genomic analysis and phylogenetic position of Theileria equi.</title>
        <authorList>
            <person name="Kappmeyer L.S."/>
            <person name="Thiagarajan M."/>
            <person name="Herndon D.R."/>
            <person name="Ramsay J.D."/>
            <person name="Caler E."/>
            <person name="Djikeng A."/>
            <person name="Gillespie J.J."/>
            <person name="Lau A.O."/>
            <person name="Roalson E.H."/>
            <person name="Silva J.C."/>
            <person name="Silva M.G."/>
            <person name="Suarez C.E."/>
            <person name="Ueti M.W."/>
            <person name="Nene V.M."/>
            <person name="Mealey R.H."/>
            <person name="Knowles D.P."/>
            <person name="Brayton K.A."/>
        </authorList>
    </citation>
    <scope>NUCLEOTIDE SEQUENCE [LARGE SCALE GENOMIC DNA]</scope>
    <source>
        <strain evidence="2 3">WA</strain>
    </source>
</reference>